<dbReference type="OrthoDB" id="5579088at2759"/>
<evidence type="ECO:0000256" key="3">
    <source>
        <dbReference type="ARBA" id="ARBA00022801"/>
    </source>
</evidence>
<evidence type="ECO:0000313" key="11">
    <source>
        <dbReference type="Proteomes" id="UP000509510"/>
    </source>
</evidence>
<gene>
    <name evidence="8" type="primary">SCS3</name>
    <name evidence="8" type="synonym">FIT2B</name>
    <name evidence="10" type="ORF">TRUGW13939_03752</name>
</gene>
<keyword evidence="2 8" id="KW-0812">Transmembrane</keyword>
<evidence type="ECO:0000256" key="7">
    <source>
        <dbReference type="ARBA" id="ARBA00023136"/>
    </source>
</evidence>
<keyword evidence="8" id="KW-0444">Lipid biosynthesis</keyword>
<proteinExistence type="inferred from homology"/>
<comment type="catalytic activity">
    <reaction evidence="8">
        <text>(9Z)-octadecenoyl-CoA + H2O = S-(9Z-octadecenoyl)-4'-phosphopantetheine + adenosine 3',5'-bisphosphate + 2 H(+)</text>
        <dbReference type="Rhea" id="RHEA:65564"/>
        <dbReference type="ChEBI" id="CHEBI:15377"/>
        <dbReference type="ChEBI" id="CHEBI:15378"/>
        <dbReference type="ChEBI" id="CHEBI:57387"/>
        <dbReference type="ChEBI" id="CHEBI:58343"/>
        <dbReference type="ChEBI" id="CHEBI:156553"/>
    </reaction>
</comment>
<comment type="catalytic activity">
    <reaction evidence="8">
        <text>hexadecanoyl-CoA + H2O = S-hexadecanoyl-4'-phosphopantetheine + adenosine 3',5'-bisphosphate + 2 H(+)</text>
        <dbReference type="Rhea" id="RHEA:50032"/>
        <dbReference type="ChEBI" id="CHEBI:15377"/>
        <dbReference type="ChEBI" id="CHEBI:15378"/>
        <dbReference type="ChEBI" id="CHEBI:57379"/>
        <dbReference type="ChEBI" id="CHEBI:58343"/>
        <dbReference type="ChEBI" id="CHEBI:132018"/>
    </reaction>
</comment>
<keyword evidence="3 8" id="KW-0378">Hydrolase</keyword>
<dbReference type="AlphaFoldDB" id="A0A7H8QS23"/>
<evidence type="ECO:0000256" key="4">
    <source>
        <dbReference type="ARBA" id="ARBA00022824"/>
    </source>
</evidence>
<keyword evidence="6" id="KW-0443">Lipid metabolism</keyword>
<evidence type="ECO:0000256" key="5">
    <source>
        <dbReference type="ARBA" id="ARBA00022989"/>
    </source>
</evidence>
<keyword evidence="4 8" id="KW-0256">Endoplasmic reticulum</keyword>
<comment type="catalytic activity">
    <reaction evidence="8">
        <text>an acyl-CoA + H2O = an acyl-4'-phosphopantetheine + adenosine 3',5'-bisphosphate + 2 H(+)</text>
        <dbReference type="Rhea" id="RHEA:50044"/>
        <dbReference type="ChEBI" id="CHEBI:15377"/>
        <dbReference type="ChEBI" id="CHEBI:15378"/>
        <dbReference type="ChEBI" id="CHEBI:58342"/>
        <dbReference type="ChEBI" id="CHEBI:58343"/>
        <dbReference type="ChEBI" id="CHEBI:132023"/>
    </reaction>
</comment>
<dbReference type="PANTHER" id="PTHR23129">
    <property type="entry name" value="ACYL-COENZYME A DIPHOSPHATASE FITM2"/>
    <property type="match status" value="1"/>
</dbReference>
<comment type="subcellular location">
    <subcellularLocation>
        <location evidence="1 8">Endoplasmic reticulum membrane</location>
        <topology evidence="1 8">Multi-pass membrane protein</topology>
    </subcellularLocation>
</comment>
<dbReference type="EMBL" id="CP055899">
    <property type="protein sequence ID" value="QKX56646.1"/>
    <property type="molecule type" value="Genomic_DNA"/>
</dbReference>
<dbReference type="Pfam" id="PF10261">
    <property type="entry name" value="FIT"/>
    <property type="match status" value="1"/>
</dbReference>
<keyword evidence="8" id="KW-0594">Phospholipid biosynthesis</keyword>
<feature type="transmembrane region" description="Helical" evidence="9">
    <location>
        <begin position="294"/>
        <end position="311"/>
    </location>
</feature>
<dbReference type="GO" id="GO:0008654">
    <property type="term" value="P:phospholipid biosynthetic process"/>
    <property type="evidence" value="ECO:0007669"/>
    <property type="project" value="UniProtKB-KW"/>
</dbReference>
<reference evidence="11" key="1">
    <citation type="submission" date="2020-06" db="EMBL/GenBank/DDBJ databases">
        <title>A chromosome-scale genome assembly of Talaromyces rugulosus W13939.</title>
        <authorList>
            <person name="Wang B."/>
            <person name="Guo L."/>
            <person name="Ye K."/>
            <person name="Wang L."/>
        </authorList>
    </citation>
    <scope>NUCLEOTIDE SEQUENCE [LARGE SCALE GENOMIC DNA]</scope>
    <source>
        <strain evidence="11">W13939</strain>
    </source>
</reference>
<evidence type="ECO:0000256" key="9">
    <source>
        <dbReference type="SAM" id="Phobius"/>
    </source>
</evidence>
<keyword evidence="8" id="KW-1208">Phospholipid metabolism</keyword>
<dbReference type="GO" id="GO:0005789">
    <property type="term" value="C:endoplasmic reticulum membrane"/>
    <property type="evidence" value="ECO:0007669"/>
    <property type="project" value="UniProtKB-SubCell"/>
</dbReference>
<comment type="catalytic activity">
    <reaction evidence="8">
        <text>(5Z,8Z,11Z,14Z)-eicosatetraenoyl-CoA + H2O = S-(5Z,8Z,11Z,14Z-eicosatetraenoyl)-4'-phosphopantetheine + adenosine 3',5'-bisphosphate + 2 H(+)</text>
        <dbReference type="Rhea" id="RHEA:65568"/>
        <dbReference type="ChEBI" id="CHEBI:15377"/>
        <dbReference type="ChEBI" id="CHEBI:15378"/>
        <dbReference type="ChEBI" id="CHEBI:57368"/>
        <dbReference type="ChEBI" id="CHEBI:58343"/>
        <dbReference type="ChEBI" id="CHEBI:156554"/>
    </reaction>
</comment>
<keyword evidence="7 8" id="KW-0472">Membrane</keyword>
<feature type="transmembrane region" description="Helical" evidence="9">
    <location>
        <begin position="21"/>
        <end position="41"/>
    </location>
</feature>
<feature type="transmembrane region" description="Helical" evidence="9">
    <location>
        <begin position="211"/>
        <end position="233"/>
    </location>
</feature>
<evidence type="ECO:0000256" key="2">
    <source>
        <dbReference type="ARBA" id="ARBA00022692"/>
    </source>
</evidence>
<feature type="transmembrane region" description="Helical" evidence="9">
    <location>
        <begin position="129"/>
        <end position="147"/>
    </location>
</feature>
<dbReference type="EC" id="3.6.1.-" evidence="8"/>
<dbReference type="GO" id="GO:0140042">
    <property type="term" value="P:lipid droplet formation"/>
    <property type="evidence" value="ECO:0007669"/>
    <property type="project" value="UniProtKB-UniRule"/>
</dbReference>
<dbReference type="Proteomes" id="UP000509510">
    <property type="component" value="Chromosome II"/>
</dbReference>
<name>A0A7H8QS23_TALRU</name>
<protein>
    <recommendedName>
        <fullName evidence="8">Acyl-coenzyme A diphosphatase SCS3</fullName>
        <ecNumber evidence="8">3.6.1.-</ecNumber>
    </recommendedName>
    <alternativeName>
        <fullName evidence="8">FIT family protein SCS3</fullName>
    </alternativeName>
</protein>
<feature type="active site" evidence="8">
    <location>
        <position position="210"/>
    </location>
</feature>
<dbReference type="PANTHER" id="PTHR23129:SF0">
    <property type="entry name" value="ACYL-COENZYME A DIPHOSPHATASE FITM2"/>
    <property type="match status" value="1"/>
</dbReference>
<keyword evidence="5 8" id="KW-1133">Transmembrane helix</keyword>
<feature type="active site" evidence="8">
    <location>
        <position position="288"/>
    </location>
</feature>
<feature type="transmembrane region" description="Helical" evidence="9">
    <location>
        <begin position="87"/>
        <end position="108"/>
    </location>
</feature>
<evidence type="ECO:0000256" key="8">
    <source>
        <dbReference type="HAMAP-Rule" id="MF_03231"/>
    </source>
</evidence>
<dbReference type="GO" id="GO:0010945">
    <property type="term" value="F:coenzyme A diphosphatase activity"/>
    <property type="evidence" value="ECO:0007669"/>
    <property type="project" value="InterPro"/>
</dbReference>
<organism evidence="10 11">
    <name type="scientific">Talaromyces rugulosus</name>
    <name type="common">Penicillium rugulosum</name>
    <dbReference type="NCBI Taxonomy" id="121627"/>
    <lineage>
        <taxon>Eukaryota</taxon>
        <taxon>Fungi</taxon>
        <taxon>Dikarya</taxon>
        <taxon>Ascomycota</taxon>
        <taxon>Pezizomycotina</taxon>
        <taxon>Eurotiomycetes</taxon>
        <taxon>Eurotiomycetidae</taxon>
        <taxon>Eurotiales</taxon>
        <taxon>Trichocomaceae</taxon>
        <taxon>Talaromyces</taxon>
        <taxon>Talaromyces sect. Islandici</taxon>
    </lineage>
</organism>
<accession>A0A7H8QS23</accession>
<dbReference type="InterPro" id="IPR046400">
    <property type="entry name" value="SCS3"/>
</dbReference>
<evidence type="ECO:0000313" key="10">
    <source>
        <dbReference type="EMBL" id="QKX56646.1"/>
    </source>
</evidence>
<evidence type="ECO:0000256" key="1">
    <source>
        <dbReference type="ARBA" id="ARBA00004477"/>
    </source>
</evidence>
<dbReference type="HAMAP" id="MF_03231">
    <property type="entry name" value="SCS3"/>
    <property type="match status" value="1"/>
</dbReference>
<feature type="transmembrane region" description="Helical" evidence="9">
    <location>
        <begin position="268"/>
        <end position="288"/>
    </location>
</feature>
<comment type="function">
    <text evidence="8">Fatty acyl-coenzyme A (CoA) diphosphatase that hydrolyzes fatty acyl-CoA to yield acyl-4'-phosphopantetheine and adenosine 3',5'-bisphosphate. Preferentially hydrolyzes unsaturated long-chain acyl-CoA substrates in the endoplasmic reticulum (ER) lumen. This catalytic activity is required for maintaining ER structure and for lipid droplets (LDs) biogenesis, which are lipid storage organelles involved in maintaining lipid and energy homeostasis. May directly bind to diacylglycerol (DAGs) and triacylglycerol, which is also important for LD biogenesis. May support directional budding of nacent LDs from the ER into the cytosol by reducing DAG levels at sites of LD formation. May play a role in the regulation of cell morphology and cytoskeletal organization. Involved in phospholipid biosynthesis.</text>
</comment>
<sequence length="326" mass="35149">MATSSRSVSPTQSKANRRAPPAIALIIYPITLIVGSIFSAISPTARPPSRGSSDPASALAPTIAADINVPDGHSSPVNYFARKNNIFNLYFVKIGWVWITFAFFALLLTQPYFTKAPSGLRGKRSAQALLRYSIVTLAWFLTTQWFFGPAVIDRAFVLTGGKCESLTPLAAAAGGGLAVDSWEEIKLIFTAAACKVAGGVWRGGHDVSGHVFMLVLGSAFLGFETLGASRSYLNVAGSEAKAKDDSDDDSTSDNEDDDDSVPIFARRFAWGVAGLSWWMLFMTAIWFHTWLEKLSGLAISLGVAYVTYLLPQSLLPWRDITGIPGL</sequence>
<comment type="similarity">
    <text evidence="8">Belongs to the FIT family. Fungal FIT2B/SCS3 subfamily.</text>
</comment>
<dbReference type="InterPro" id="IPR019388">
    <property type="entry name" value="FIT"/>
</dbReference>
<evidence type="ECO:0000256" key="6">
    <source>
        <dbReference type="ARBA" id="ARBA00023098"/>
    </source>
</evidence>
<keyword evidence="11" id="KW-1185">Reference proteome</keyword>